<dbReference type="RefSeq" id="WP_078790115.1">
    <property type="nucleotide sequence ID" value="NZ_FUWR01000008.1"/>
</dbReference>
<dbReference type="STRING" id="115783.SAMN02745119_01816"/>
<keyword evidence="3" id="KW-1185">Reference proteome</keyword>
<evidence type="ECO:0000256" key="1">
    <source>
        <dbReference type="SAM" id="Phobius"/>
    </source>
</evidence>
<dbReference type="EMBL" id="FUWR01000008">
    <property type="protein sequence ID" value="SJZ85053.1"/>
    <property type="molecule type" value="Genomic_DNA"/>
</dbReference>
<keyword evidence="1" id="KW-0472">Membrane</keyword>
<dbReference type="OrthoDB" id="9769590at2"/>
<dbReference type="PANTHER" id="PTHR38442:SF1">
    <property type="entry name" value="INNER MEMBRANE PROTEIN"/>
    <property type="match status" value="1"/>
</dbReference>
<feature type="transmembrane region" description="Helical" evidence="1">
    <location>
        <begin position="401"/>
        <end position="419"/>
    </location>
</feature>
<dbReference type="GO" id="GO:0005886">
    <property type="term" value="C:plasma membrane"/>
    <property type="evidence" value="ECO:0007669"/>
    <property type="project" value="TreeGrafter"/>
</dbReference>
<feature type="transmembrane region" description="Helical" evidence="1">
    <location>
        <begin position="40"/>
        <end position="63"/>
    </location>
</feature>
<keyword evidence="1" id="KW-1133">Transmembrane helix</keyword>
<keyword evidence="1" id="KW-0812">Transmembrane</keyword>
<name>A0A1T4P0N6_9BACT</name>
<reference evidence="3" key="1">
    <citation type="submission" date="2017-02" db="EMBL/GenBank/DDBJ databases">
        <authorList>
            <person name="Varghese N."/>
            <person name="Submissions S."/>
        </authorList>
    </citation>
    <scope>NUCLEOTIDE SEQUENCE [LARGE SCALE GENOMIC DNA]</scope>
    <source>
        <strain evidence="3">ATCC BAA-34</strain>
    </source>
</reference>
<dbReference type="AlphaFoldDB" id="A0A1T4P0N6"/>
<dbReference type="PANTHER" id="PTHR38442">
    <property type="entry name" value="INNER MEMBRANE PROTEIN-RELATED"/>
    <property type="match status" value="1"/>
</dbReference>
<sequence>METRRKLLVRNKRIATGLMIGAALLFVVARLQKGHGVWEWVAAFAEAAMVGALADWFAVVALFRHPLGLPIPHTAIIKNKKEAIAGNLATFIRDKFLASDTLLAKLRAYNPAEHLAAYLMAQQHATDLSKGITRLLADSLDFIDDERVQQWLRAALGNRIEGFDLSGTVGAMLEALRNDNRHQAVLDDLLNRCAIWLSSEEAQAKLATTIEEMAVKEYPLLMVFMPNKDQFARGAGEKIVTRINAYIQQVNADPSHELRHRFDTAVTGFIARLKSDPELRSKVEKIKQEVLHNQAITDYARTIGNDLKSWLHRDLQQPDSRLQQKITAAVAGVGTTLVNNPDLKDSLNEYLEKLVLRYGDTLRTAVAGHISGTVQAWDSADYSNEIELSIGSDLQFIRMNGTLVGGVIGLLLHALALLLA</sequence>
<protein>
    <submittedName>
        <fullName evidence="2">Uncharacterized membrane-anchored protein YjiN, DUF445 family</fullName>
    </submittedName>
</protein>
<dbReference type="InterPro" id="IPR007383">
    <property type="entry name" value="DUF445"/>
</dbReference>
<proteinExistence type="predicted"/>
<evidence type="ECO:0000313" key="2">
    <source>
        <dbReference type="EMBL" id="SJZ85053.1"/>
    </source>
</evidence>
<dbReference type="Pfam" id="PF04286">
    <property type="entry name" value="DUF445"/>
    <property type="match status" value="1"/>
</dbReference>
<organism evidence="2 3">
    <name type="scientific">Trichlorobacter thiogenes</name>
    <dbReference type="NCBI Taxonomy" id="115783"/>
    <lineage>
        <taxon>Bacteria</taxon>
        <taxon>Pseudomonadati</taxon>
        <taxon>Thermodesulfobacteriota</taxon>
        <taxon>Desulfuromonadia</taxon>
        <taxon>Geobacterales</taxon>
        <taxon>Geobacteraceae</taxon>
        <taxon>Trichlorobacter</taxon>
    </lineage>
</organism>
<dbReference type="Proteomes" id="UP000190102">
    <property type="component" value="Unassembled WGS sequence"/>
</dbReference>
<accession>A0A1T4P0N6</accession>
<gene>
    <name evidence="2" type="ORF">SAMN02745119_01816</name>
</gene>
<evidence type="ECO:0000313" key="3">
    <source>
        <dbReference type="Proteomes" id="UP000190102"/>
    </source>
</evidence>